<keyword evidence="4" id="KW-0238">DNA-binding</keyword>
<dbReference type="Gene3D" id="3.40.640.10">
    <property type="entry name" value="Type I PLP-dependent aspartate aminotransferase-like (Major domain)"/>
    <property type="match status" value="1"/>
</dbReference>
<dbReference type="Gene3D" id="1.10.10.10">
    <property type="entry name" value="Winged helix-like DNA-binding domain superfamily/Winged helix DNA-binding domain"/>
    <property type="match status" value="1"/>
</dbReference>
<dbReference type="InterPro" id="IPR051446">
    <property type="entry name" value="HTH_trans_reg/aminotransferase"/>
</dbReference>
<dbReference type="SMART" id="SM00345">
    <property type="entry name" value="HTH_GNTR"/>
    <property type="match status" value="1"/>
</dbReference>
<keyword evidence="3" id="KW-0805">Transcription regulation</keyword>
<evidence type="ECO:0000256" key="4">
    <source>
        <dbReference type="ARBA" id="ARBA00023125"/>
    </source>
</evidence>
<dbReference type="GO" id="GO:0003677">
    <property type="term" value="F:DNA binding"/>
    <property type="evidence" value="ECO:0007669"/>
    <property type="project" value="UniProtKB-KW"/>
</dbReference>
<keyword evidence="2" id="KW-0663">Pyridoxal phosphate</keyword>
<reference evidence="7" key="1">
    <citation type="journal article" date="2013" name="Lancet">
        <title>First case of E anophelis outbreak in an intensive-care unit.</title>
        <authorList>
            <person name="Teo J."/>
            <person name="Tan S.Y."/>
            <person name="Tay M."/>
            <person name="Ding Y."/>
            <person name="Kjelleberg S."/>
            <person name="Givskov M."/>
            <person name="Lin R.T."/>
            <person name="Yang L."/>
        </authorList>
    </citation>
    <scope>NUCLEOTIDE SEQUENCE [LARGE SCALE GENOMIC DNA]</scope>
    <source>
        <strain evidence="7">NUHP1</strain>
    </source>
</reference>
<feature type="domain" description="HTH gntR-type" evidence="6">
    <location>
        <begin position="4"/>
        <end position="72"/>
    </location>
</feature>
<evidence type="ECO:0000256" key="5">
    <source>
        <dbReference type="ARBA" id="ARBA00023163"/>
    </source>
</evidence>
<proteinExistence type="inferred from homology"/>
<dbReference type="SUPFAM" id="SSF53383">
    <property type="entry name" value="PLP-dependent transferases"/>
    <property type="match status" value="1"/>
</dbReference>
<dbReference type="PROSITE" id="PS50949">
    <property type="entry name" value="HTH_GNTR"/>
    <property type="match status" value="1"/>
</dbReference>
<dbReference type="EMBL" id="CP007547">
    <property type="protein sequence ID" value="AIL45511.1"/>
    <property type="molecule type" value="Genomic_DNA"/>
</dbReference>
<evidence type="ECO:0000256" key="1">
    <source>
        <dbReference type="ARBA" id="ARBA00005384"/>
    </source>
</evidence>
<dbReference type="InterPro" id="IPR036388">
    <property type="entry name" value="WH-like_DNA-bd_sf"/>
</dbReference>
<dbReference type="InterPro" id="IPR000524">
    <property type="entry name" value="Tscrpt_reg_HTH_GntR"/>
</dbReference>
<dbReference type="GO" id="GO:0003700">
    <property type="term" value="F:DNA-binding transcription factor activity"/>
    <property type="evidence" value="ECO:0007669"/>
    <property type="project" value="InterPro"/>
</dbReference>
<dbReference type="AlphaFoldDB" id="A0A077ED92"/>
<dbReference type="GO" id="GO:0030170">
    <property type="term" value="F:pyridoxal phosphate binding"/>
    <property type="evidence" value="ECO:0007669"/>
    <property type="project" value="InterPro"/>
</dbReference>
<dbReference type="InterPro" id="IPR004839">
    <property type="entry name" value="Aminotransferase_I/II_large"/>
</dbReference>
<name>A0A077ED92_9FLAO</name>
<dbReference type="RefSeq" id="WP_024564558.1">
    <property type="nucleotide sequence ID" value="NZ_CP007547.1"/>
</dbReference>
<evidence type="ECO:0000313" key="7">
    <source>
        <dbReference type="EMBL" id="AIL45511.1"/>
    </source>
</evidence>
<dbReference type="Pfam" id="PF00392">
    <property type="entry name" value="GntR"/>
    <property type="match status" value="1"/>
</dbReference>
<sequence>MKNDFLYSSITHKLSAQIKSGVLKEGERLPSVRALCQNHNVSMNTAKRVFLELESQSLIYSVPQSGYFVSQLPYLRLPLPETSKPSPVASSNEPNELINKVFTNIGREDLTLFSIGAPDGELIPLPQLKKEVIQATRTLKGGGTSYESLQGNVTLRRMIAARSLNWGGNLNEDDIITTNGGMNSLSFCLMALTKPGDTIAIESPCYPGILQLAINLRLKVLELPTHPETGLLVDELEKLISKIDICLLIPNFNTPLGSCMPDENKKAVVQLLSKHNIPIVEDDVYGDLHFGNKRPSCCKAFDTEGNVLWCSSISKTLAAGYRVGWIAPGKYKDQIMKLKLVHSICSNSIINESVGSFLKSGKYEKHLWQLRKTLQENYLNYAQTIAQHFPEGTKISQPKGGLALWVEFSGDINTVELFELAMKKNICIAPGRVFTLQDQYHNCMRLTLGLPWNESLKEKLIEVGNLAKTLIK</sequence>
<evidence type="ECO:0000256" key="3">
    <source>
        <dbReference type="ARBA" id="ARBA00023015"/>
    </source>
</evidence>
<accession>A0A077ED92</accession>
<dbReference type="PANTHER" id="PTHR46577:SF2">
    <property type="entry name" value="TRANSCRIPTIONAL REGULATORY PROTEIN"/>
    <property type="match status" value="1"/>
</dbReference>
<keyword evidence="7" id="KW-0032">Aminotransferase</keyword>
<evidence type="ECO:0000313" key="8">
    <source>
        <dbReference type="Proteomes" id="UP000028933"/>
    </source>
</evidence>
<reference evidence="7" key="2">
    <citation type="journal article" date="2015" name="Genome Biol. Evol.">
        <title>Complete Genome Sequence and Transcriptomic Analysis of the Novel Pathogen Elizabethkingia anophelis in Response to Oxidative Stress.</title>
        <authorList>
            <person name="Li Y."/>
            <person name="Liu Y."/>
            <person name="Chew S.C."/>
            <person name="Tay M."/>
            <person name="Salido M.M."/>
            <person name="Teo J."/>
            <person name="Lauro F.M."/>
            <person name="Givskov M."/>
            <person name="Yang L."/>
        </authorList>
    </citation>
    <scope>NUCLEOTIDE SEQUENCE</scope>
    <source>
        <strain evidence="7">NUHP1</strain>
    </source>
</reference>
<dbReference type="Gene3D" id="3.90.1150.10">
    <property type="entry name" value="Aspartate Aminotransferase, domain 1"/>
    <property type="match status" value="1"/>
</dbReference>
<dbReference type="Pfam" id="PF00155">
    <property type="entry name" value="Aminotran_1_2"/>
    <property type="match status" value="1"/>
</dbReference>
<dbReference type="InterPro" id="IPR015422">
    <property type="entry name" value="PyrdxlP-dep_Trfase_small"/>
</dbReference>
<dbReference type="Proteomes" id="UP000028933">
    <property type="component" value="Chromosome"/>
</dbReference>
<protein>
    <submittedName>
        <fullName evidence="7">Transcriptional regulator, GntR family domain / Aspartate aminotransferase</fullName>
    </submittedName>
</protein>
<dbReference type="SUPFAM" id="SSF46785">
    <property type="entry name" value="Winged helix' DNA-binding domain"/>
    <property type="match status" value="1"/>
</dbReference>
<dbReference type="PANTHER" id="PTHR46577">
    <property type="entry name" value="HTH-TYPE TRANSCRIPTIONAL REGULATORY PROTEIN GABR"/>
    <property type="match status" value="1"/>
</dbReference>
<keyword evidence="7" id="KW-0808">Transferase</keyword>
<dbReference type="InterPro" id="IPR036390">
    <property type="entry name" value="WH_DNA-bd_sf"/>
</dbReference>
<dbReference type="GO" id="GO:0008483">
    <property type="term" value="F:transaminase activity"/>
    <property type="evidence" value="ECO:0007669"/>
    <property type="project" value="UniProtKB-KW"/>
</dbReference>
<evidence type="ECO:0000256" key="2">
    <source>
        <dbReference type="ARBA" id="ARBA00022898"/>
    </source>
</evidence>
<keyword evidence="5" id="KW-0804">Transcription</keyword>
<dbReference type="InterPro" id="IPR015424">
    <property type="entry name" value="PyrdxlP-dep_Trfase"/>
</dbReference>
<gene>
    <name evidence="7" type="ORF">BD94_1736</name>
</gene>
<dbReference type="CDD" id="cd00609">
    <property type="entry name" value="AAT_like"/>
    <property type="match status" value="1"/>
</dbReference>
<dbReference type="KEGG" id="eao:BD94_1736"/>
<dbReference type="HOGENOM" id="CLU_017584_0_0_10"/>
<dbReference type="CDD" id="cd07377">
    <property type="entry name" value="WHTH_GntR"/>
    <property type="match status" value="1"/>
</dbReference>
<dbReference type="eggNOG" id="COG1167">
    <property type="taxonomic scope" value="Bacteria"/>
</dbReference>
<organism evidence="7 8">
    <name type="scientific">Elizabethkingia anophelis NUHP1</name>
    <dbReference type="NCBI Taxonomy" id="1338011"/>
    <lineage>
        <taxon>Bacteria</taxon>
        <taxon>Pseudomonadati</taxon>
        <taxon>Bacteroidota</taxon>
        <taxon>Flavobacteriia</taxon>
        <taxon>Flavobacteriales</taxon>
        <taxon>Weeksellaceae</taxon>
        <taxon>Elizabethkingia</taxon>
    </lineage>
</organism>
<comment type="similarity">
    <text evidence="1">In the C-terminal section; belongs to the class-I pyridoxal-phosphate-dependent aminotransferase family.</text>
</comment>
<evidence type="ECO:0000259" key="6">
    <source>
        <dbReference type="PROSITE" id="PS50949"/>
    </source>
</evidence>
<dbReference type="InterPro" id="IPR015421">
    <property type="entry name" value="PyrdxlP-dep_Trfase_major"/>
</dbReference>